<name>A0AAN9KUV2_CANGL</name>
<accession>A0AAN9KUV2</accession>
<proteinExistence type="predicted"/>
<dbReference type="EMBL" id="JAYMYQ010000006">
    <property type="protein sequence ID" value="KAK7322389.1"/>
    <property type="molecule type" value="Genomic_DNA"/>
</dbReference>
<organism evidence="2 3">
    <name type="scientific">Canavalia gladiata</name>
    <name type="common">Sword bean</name>
    <name type="synonym">Dolichos gladiatus</name>
    <dbReference type="NCBI Taxonomy" id="3824"/>
    <lineage>
        <taxon>Eukaryota</taxon>
        <taxon>Viridiplantae</taxon>
        <taxon>Streptophyta</taxon>
        <taxon>Embryophyta</taxon>
        <taxon>Tracheophyta</taxon>
        <taxon>Spermatophyta</taxon>
        <taxon>Magnoliopsida</taxon>
        <taxon>eudicotyledons</taxon>
        <taxon>Gunneridae</taxon>
        <taxon>Pentapetalae</taxon>
        <taxon>rosids</taxon>
        <taxon>fabids</taxon>
        <taxon>Fabales</taxon>
        <taxon>Fabaceae</taxon>
        <taxon>Papilionoideae</taxon>
        <taxon>50 kb inversion clade</taxon>
        <taxon>NPAAA clade</taxon>
        <taxon>indigoferoid/millettioid clade</taxon>
        <taxon>Phaseoleae</taxon>
        <taxon>Canavalia</taxon>
    </lineage>
</organism>
<feature type="region of interest" description="Disordered" evidence="1">
    <location>
        <begin position="133"/>
        <end position="162"/>
    </location>
</feature>
<protein>
    <submittedName>
        <fullName evidence="2">Uncharacterized protein</fullName>
    </submittedName>
</protein>
<gene>
    <name evidence="2" type="ORF">VNO77_25768</name>
</gene>
<sequence>METSNGLSNSQHRGIEFLFPPQTALEAECFSHSIGEVEGSNSPKWGLRRHQRTYSDSMLSEEVPCWLKELLDEHEPEPEPEPEMPPSRSHRRSSSDSIAYLQTSERKSKLSNTCSVTFPQEANASQTEMIEKQNVADPEGSLVQNRSLYSNPSASRTDSKRAKRYVLSSTLSTLWNLCLQ</sequence>
<dbReference type="Proteomes" id="UP001367508">
    <property type="component" value="Unassembled WGS sequence"/>
</dbReference>
<reference evidence="2 3" key="1">
    <citation type="submission" date="2024-01" db="EMBL/GenBank/DDBJ databases">
        <title>The genomes of 5 underutilized Papilionoideae crops provide insights into root nodulation and disease resistanc.</title>
        <authorList>
            <person name="Jiang F."/>
        </authorList>
    </citation>
    <scope>NUCLEOTIDE SEQUENCE [LARGE SCALE GENOMIC DNA]</scope>
    <source>
        <strain evidence="2">LVBAO_FW01</strain>
        <tissue evidence="2">Leaves</tissue>
    </source>
</reference>
<feature type="region of interest" description="Disordered" evidence="1">
    <location>
        <begin position="70"/>
        <end position="97"/>
    </location>
</feature>
<dbReference type="InterPro" id="IPR044797">
    <property type="entry name" value="At4g06598-like"/>
</dbReference>
<comment type="caution">
    <text evidence="2">The sequence shown here is derived from an EMBL/GenBank/DDBJ whole genome shotgun (WGS) entry which is preliminary data.</text>
</comment>
<evidence type="ECO:0000256" key="1">
    <source>
        <dbReference type="SAM" id="MobiDB-lite"/>
    </source>
</evidence>
<evidence type="ECO:0000313" key="3">
    <source>
        <dbReference type="Proteomes" id="UP001367508"/>
    </source>
</evidence>
<dbReference type="PANTHER" id="PTHR46835:SF3">
    <property type="entry name" value="BASIC-LEUCINE ZIPPER (BZIP) TRANSCRIPTION FACTOR FAMILY PROTEIN"/>
    <property type="match status" value="1"/>
</dbReference>
<evidence type="ECO:0000313" key="2">
    <source>
        <dbReference type="EMBL" id="KAK7322389.1"/>
    </source>
</evidence>
<feature type="compositionally biased region" description="Polar residues" evidence="1">
    <location>
        <begin position="142"/>
        <end position="156"/>
    </location>
</feature>
<feature type="compositionally biased region" description="Acidic residues" evidence="1">
    <location>
        <begin position="72"/>
        <end position="82"/>
    </location>
</feature>
<dbReference type="PANTHER" id="PTHR46835">
    <property type="entry name" value="BASIC-LEUCINE ZIPPER (BZIP) TRANSCRIPTION FACTOR FAMILY PROTEIN-RELATED"/>
    <property type="match status" value="1"/>
</dbReference>
<keyword evidence="3" id="KW-1185">Reference proteome</keyword>
<dbReference type="AlphaFoldDB" id="A0AAN9KUV2"/>